<dbReference type="NCBIfam" id="TIGR01167">
    <property type="entry name" value="LPXTG_anchor"/>
    <property type="match status" value="1"/>
</dbReference>
<dbReference type="RefSeq" id="WP_069646834.1">
    <property type="nucleotide sequence ID" value="NZ_MIJZ01000015.1"/>
</dbReference>
<evidence type="ECO:0000259" key="8">
    <source>
        <dbReference type="Pfam" id="PF00746"/>
    </source>
</evidence>
<name>A0A1E5GBV1_9ENTE</name>
<dbReference type="EMBL" id="MIJZ01000015">
    <property type="protein sequence ID" value="OEG10137.1"/>
    <property type="molecule type" value="Genomic_DNA"/>
</dbReference>
<keyword evidence="6" id="KW-0472">Membrane</keyword>
<dbReference type="InterPro" id="IPR019931">
    <property type="entry name" value="LPXTG_anchor"/>
</dbReference>
<evidence type="ECO:0000256" key="2">
    <source>
        <dbReference type="ARBA" id="ARBA00022525"/>
    </source>
</evidence>
<organism evidence="9 10">
    <name type="scientific">Enterococcus ureasiticus</name>
    <dbReference type="NCBI Taxonomy" id="903984"/>
    <lineage>
        <taxon>Bacteria</taxon>
        <taxon>Bacillati</taxon>
        <taxon>Bacillota</taxon>
        <taxon>Bacilli</taxon>
        <taxon>Lactobacillales</taxon>
        <taxon>Enterococcaceae</taxon>
        <taxon>Enterococcus</taxon>
    </lineage>
</organism>
<dbReference type="STRING" id="903984.BCR21_12345"/>
<comment type="caution">
    <text evidence="9">The sequence shown here is derived from an EMBL/GenBank/DDBJ whole genome shotgun (WGS) entry which is preliminary data.</text>
</comment>
<keyword evidence="1" id="KW-0134">Cell wall</keyword>
<dbReference type="AlphaFoldDB" id="A0A1E5GBV1"/>
<evidence type="ECO:0000313" key="10">
    <source>
        <dbReference type="Proteomes" id="UP000094068"/>
    </source>
</evidence>
<keyword evidence="6" id="KW-1133">Transmembrane helix</keyword>
<feature type="compositionally biased region" description="Polar residues" evidence="5">
    <location>
        <begin position="28"/>
        <end position="41"/>
    </location>
</feature>
<feature type="region of interest" description="Disordered" evidence="5">
    <location>
        <begin position="28"/>
        <end position="84"/>
    </location>
</feature>
<evidence type="ECO:0000256" key="4">
    <source>
        <dbReference type="ARBA" id="ARBA00023088"/>
    </source>
</evidence>
<evidence type="ECO:0000256" key="7">
    <source>
        <dbReference type="SAM" id="SignalP"/>
    </source>
</evidence>
<reference evidence="10" key="1">
    <citation type="submission" date="2016-09" db="EMBL/GenBank/DDBJ databases">
        <authorList>
            <person name="Gulvik C.A."/>
        </authorList>
    </citation>
    <scope>NUCLEOTIDE SEQUENCE [LARGE SCALE GENOMIC DNA]</scope>
    <source>
        <strain evidence="10">DSM 23328</strain>
    </source>
</reference>
<evidence type="ECO:0000256" key="5">
    <source>
        <dbReference type="SAM" id="MobiDB-lite"/>
    </source>
</evidence>
<keyword evidence="3 7" id="KW-0732">Signal</keyword>
<evidence type="ECO:0000256" key="6">
    <source>
        <dbReference type="SAM" id="Phobius"/>
    </source>
</evidence>
<feature type="transmembrane region" description="Helical" evidence="6">
    <location>
        <begin position="90"/>
        <end position="111"/>
    </location>
</feature>
<keyword evidence="4" id="KW-0572">Peptidoglycan-anchor</keyword>
<evidence type="ECO:0000313" key="9">
    <source>
        <dbReference type="EMBL" id="OEG10137.1"/>
    </source>
</evidence>
<gene>
    <name evidence="9" type="ORF">BCR21_12345</name>
</gene>
<proteinExistence type="predicted"/>
<keyword evidence="2" id="KW-0964">Secreted</keyword>
<feature type="domain" description="Gram-positive cocci surface proteins LPxTG" evidence="8">
    <location>
        <begin position="77"/>
        <end position="117"/>
    </location>
</feature>
<accession>A0A1E5GBV1</accession>
<keyword evidence="6" id="KW-0812">Transmembrane</keyword>
<dbReference type="Proteomes" id="UP000094068">
    <property type="component" value="Unassembled WGS sequence"/>
</dbReference>
<dbReference type="OrthoDB" id="2185858at2"/>
<feature type="non-terminal residue" evidence="9">
    <location>
        <position position="122"/>
    </location>
</feature>
<keyword evidence="10" id="KW-1185">Reference proteome</keyword>
<sequence length="122" mass="13053">MTKKVLSILLSSIMGLMVATQFSETVNATENQNGGQVTTEGIITFYEDSTEPTTEPTTASTTEPSKPTPSSPSEPKVTKPVGRYPSTGEIIKGSIGIGGIVLVAIALFLFFKKRKKEQEADK</sequence>
<feature type="compositionally biased region" description="Low complexity" evidence="5">
    <location>
        <begin position="51"/>
        <end position="65"/>
    </location>
</feature>
<evidence type="ECO:0000256" key="3">
    <source>
        <dbReference type="ARBA" id="ARBA00022729"/>
    </source>
</evidence>
<feature type="signal peptide" evidence="7">
    <location>
        <begin position="1"/>
        <end position="19"/>
    </location>
</feature>
<evidence type="ECO:0000256" key="1">
    <source>
        <dbReference type="ARBA" id="ARBA00022512"/>
    </source>
</evidence>
<feature type="chain" id="PRO_5038992571" description="Gram-positive cocci surface proteins LPxTG domain-containing protein" evidence="7">
    <location>
        <begin position="20"/>
        <end position="122"/>
    </location>
</feature>
<dbReference type="Pfam" id="PF00746">
    <property type="entry name" value="Gram_pos_anchor"/>
    <property type="match status" value="1"/>
</dbReference>
<protein>
    <recommendedName>
        <fullName evidence="8">Gram-positive cocci surface proteins LPxTG domain-containing protein</fullName>
    </recommendedName>
</protein>